<keyword evidence="4" id="KW-1185">Reference proteome</keyword>
<name>A0A9N9LTM1_9HELO</name>
<proteinExistence type="predicted"/>
<evidence type="ECO:0000313" key="4">
    <source>
        <dbReference type="Proteomes" id="UP000701801"/>
    </source>
</evidence>
<feature type="region of interest" description="Disordered" evidence="2">
    <location>
        <begin position="291"/>
        <end position="341"/>
    </location>
</feature>
<feature type="coiled-coil region" evidence="1">
    <location>
        <begin position="359"/>
        <end position="400"/>
    </location>
</feature>
<keyword evidence="1" id="KW-0175">Coiled coil</keyword>
<gene>
    <name evidence="3" type="ORF">HYALB_00013550</name>
</gene>
<evidence type="ECO:0000256" key="2">
    <source>
        <dbReference type="SAM" id="MobiDB-lite"/>
    </source>
</evidence>
<evidence type="ECO:0000313" key="3">
    <source>
        <dbReference type="EMBL" id="CAG8980989.1"/>
    </source>
</evidence>
<dbReference type="EMBL" id="CAJVRM010000432">
    <property type="protein sequence ID" value="CAG8980989.1"/>
    <property type="molecule type" value="Genomic_DNA"/>
</dbReference>
<evidence type="ECO:0000256" key="1">
    <source>
        <dbReference type="SAM" id="Coils"/>
    </source>
</evidence>
<sequence>MAICCFKEATKILATLESFEVDMSFKRVQSSDINEVVFAAFIPQLNKIMTFVRVYVNQQSTEMYTTLFREVFRIITLQVGHEIKWQHLHKTGFGCIVMDMDSSQMSGFGRYLAEVDVLNRSWQWHVKQAIIYCTIHFKRGILRAAGTGTSSTELHKRMEQLLYTKSREEYFELCDLLIDSEYSSKQVVDWTKHKQHECIASGINPHCTGIQNELFERTRRHTNAVEQTHFKSNSLGKRLSLLKAVKYGELLYRRDMNQYKGKVEHGVNHTWRSNALSARFAISEAKERRKRRQEEAFTNEDNNDNIDFLSNASSSGYSRSSSRSSSRSRGTRRVSHRAQTPIRRALSQAALNSDTTILEERQRLQLQEDQARVRRLELENRDLELQLERRELELIEFRNRIRDQS</sequence>
<dbReference type="Proteomes" id="UP000701801">
    <property type="component" value="Unassembled WGS sequence"/>
</dbReference>
<comment type="caution">
    <text evidence="3">The sequence shown here is derived from an EMBL/GenBank/DDBJ whole genome shotgun (WGS) entry which is preliminary data.</text>
</comment>
<protein>
    <submittedName>
        <fullName evidence="3">Uncharacterized protein</fullName>
    </submittedName>
</protein>
<dbReference type="OrthoDB" id="3439522at2759"/>
<accession>A0A9N9LTM1</accession>
<reference evidence="3" key="1">
    <citation type="submission" date="2021-07" db="EMBL/GenBank/DDBJ databases">
        <authorList>
            <person name="Durling M."/>
        </authorList>
    </citation>
    <scope>NUCLEOTIDE SEQUENCE</scope>
</reference>
<feature type="compositionally biased region" description="Low complexity" evidence="2">
    <location>
        <begin position="310"/>
        <end position="328"/>
    </location>
</feature>
<organism evidence="3 4">
    <name type="scientific">Hymenoscyphus albidus</name>
    <dbReference type="NCBI Taxonomy" id="595503"/>
    <lineage>
        <taxon>Eukaryota</taxon>
        <taxon>Fungi</taxon>
        <taxon>Dikarya</taxon>
        <taxon>Ascomycota</taxon>
        <taxon>Pezizomycotina</taxon>
        <taxon>Leotiomycetes</taxon>
        <taxon>Helotiales</taxon>
        <taxon>Helotiaceae</taxon>
        <taxon>Hymenoscyphus</taxon>
    </lineage>
</organism>
<dbReference type="AlphaFoldDB" id="A0A9N9LTM1"/>